<reference evidence="1" key="1">
    <citation type="submission" date="2020-07" db="EMBL/GenBank/DDBJ databases">
        <title>Multicomponent nature underlies the extraordinary mechanical properties of spider dragline silk.</title>
        <authorList>
            <person name="Kono N."/>
            <person name="Nakamura H."/>
            <person name="Mori M."/>
            <person name="Yoshida Y."/>
            <person name="Ohtoshi R."/>
            <person name="Malay A.D."/>
            <person name="Moran D.A.P."/>
            <person name="Tomita M."/>
            <person name="Numata K."/>
            <person name="Arakawa K."/>
        </authorList>
    </citation>
    <scope>NUCLEOTIDE SEQUENCE</scope>
</reference>
<dbReference type="EMBL" id="BMAO01020260">
    <property type="protein sequence ID" value="GFQ66092.1"/>
    <property type="molecule type" value="Genomic_DNA"/>
</dbReference>
<evidence type="ECO:0000313" key="2">
    <source>
        <dbReference type="Proteomes" id="UP000887116"/>
    </source>
</evidence>
<sequence>MIPLQIRPVTKLCILNVFVLKSPHADMRGNIRMWDVQLSDDHIMAAVQNSGDYWKGISRSSIGQKKETEKCPIQYVKNSLATAKYDPVFNCDQVTRSTPEMSTY</sequence>
<dbReference type="Proteomes" id="UP000887116">
    <property type="component" value="Unassembled WGS sequence"/>
</dbReference>
<keyword evidence="2" id="KW-1185">Reference proteome</keyword>
<protein>
    <submittedName>
        <fullName evidence="1">Uncharacterized protein</fullName>
    </submittedName>
</protein>
<evidence type="ECO:0000313" key="1">
    <source>
        <dbReference type="EMBL" id="GFQ66092.1"/>
    </source>
</evidence>
<organism evidence="1 2">
    <name type="scientific">Trichonephila clavata</name>
    <name type="common">Joro spider</name>
    <name type="synonym">Nephila clavata</name>
    <dbReference type="NCBI Taxonomy" id="2740835"/>
    <lineage>
        <taxon>Eukaryota</taxon>
        <taxon>Metazoa</taxon>
        <taxon>Ecdysozoa</taxon>
        <taxon>Arthropoda</taxon>
        <taxon>Chelicerata</taxon>
        <taxon>Arachnida</taxon>
        <taxon>Araneae</taxon>
        <taxon>Araneomorphae</taxon>
        <taxon>Entelegynae</taxon>
        <taxon>Araneoidea</taxon>
        <taxon>Nephilidae</taxon>
        <taxon>Trichonephila</taxon>
    </lineage>
</organism>
<gene>
    <name evidence="1" type="ORF">TNCT_374931</name>
</gene>
<name>A0A8X6H2Y7_TRICU</name>
<proteinExistence type="predicted"/>
<accession>A0A8X6H2Y7</accession>
<dbReference type="AlphaFoldDB" id="A0A8X6H2Y7"/>
<comment type="caution">
    <text evidence="1">The sequence shown here is derived from an EMBL/GenBank/DDBJ whole genome shotgun (WGS) entry which is preliminary data.</text>
</comment>